<dbReference type="SUPFAM" id="SSF55486">
    <property type="entry name" value="Metalloproteases ('zincins'), catalytic domain"/>
    <property type="match status" value="1"/>
</dbReference>
<keyword evidence="2" id="KW-1185">Reference proteome</keyword>
<gene>
    <name evidence="1" type="ORF">FWILDA_LOCUS10537</name>
</gene>
<sequence>ALRFFYTFQGGNKPIYLCRSIDVVAHEAGHAFLDTLQPDWQANGQTGAFHEAFGDLCSLFVLISMAEIADLLITTTKANLRAPDNFLSAIGEEFGDALHKNKGKGLRNLSNTFKGSEVGSEVHDLSMVFSGFYYDVLADVFALERDPTVRGDTETLMTVGAHLRRVLIIAIRVSSHQPTRTKFQEIATNLDIAIGTLSRKLGVDLTSWRQIVQKHAKARELSIAGRRHF</sequence>
<proteinExistence type="predicted"/>
<dbReference type="EMBL" id="CAMKVN010002725">
    <property type="protein sequence ID" value="CAI2182348.1"/>
    <property type="molecule type" value="Genomic_DNA"/>
</dbReference>
<evidence type="ECO:0000313" key="2">
    <source>
        <dbReference type="Proteomes" id="UP001153678"/>
    </source>
</evidence>
<name>A0A9W4X2T9_9GLOM</name>
<dbReference type="Proteomes" id="UP001153678">
    <property type="component" value="Unassembled WGS sequence"/>
</dbReference>
<accession>A0A9W4X2T9</accession>
<evidence type="ECO:0000313" key="1">
    <source>
        <dbReference type="EMBL" id="CAI2182348.1"/>
    </source>
</evidence>
<reference evidence="1" key="1">
    <citation type="submission" date="2022-08" db="EMBL/GenBank/DDBJ databases">
        <authorList>
            <person name="Kallberg Y."/>
            <person name="Tangrot J."/>
            <person name="Rosling A."/>
        </authorList>
    </citation>
    <scope>NUCLEOTIDE SEQUENCE</scope>
    <source>
        <strain evidence="1">Wild A</strain>
    </source>
</reference>
<comment type="caution">
    <text evidence="1">The sequence shown here is derived from an EMBL/GenBank/DDBJ whole genome shotgun (WGS) entry which is preliminary data.</text>
</comment>
<dbReference type="AlphaFoldDB" id="A0A9W4X2T9"/>
<dbReference type="OrthoDB" id="2319423at2759"/>
<protein>
    <submittedName>
        <fullName evidence="1">3060_t:CDS:1</fullName>
    </submittedName>
</protein>
<organism evidence="1 2">
    <name type="scientific">Funneliformis geosporum</name>
    <dbReference type="NCBI Taxonomy" id="1117311"/>
    <lineage>
        <taxon>Eukaryota</taxon>
        <taxon>Fungi</taxon>
        <taxon>Fungi incertae sedis</taxon>
        <taxon>Mucoromycota</taxon>
        <taxon>Glomeromycotina</taxon>
        <taxon>Glomeromycetes</taxon>
        <taxon>Glomerales</taxon>
        <taxon>Glomeraceae</taxon>
        <taxon>Funneliformis</taxon>
    </lineage>
</organism>
<feature type="non-terminal residue" evidence="1">
    <location>
        <position position="229"/>
    </location>
</feature>